<name>B9TF48_RICCO</name>
<organism evidence="1 2">
    <name type="scientific">Ricinus communis</name>
    <name type="common">Castor bean</name>
    <dbReference type="NCBI Taxonomy" id="3988"/>
    <lineage>
        <taxon>Eukaryota</taxon>
        <taxon>Viridiplantae</taxon>
        <taxon>Streptophyta</taxon>
        <taxon>Embryophyta</taxon>
        <taxon>Tracheophyta</taxon>
        <taxon>Spermatophyta</taxon>
        <taxon>Magnoliopsida</taxon>
        <taxon>eudicotyledons</taxon>
        <taxon>Gunneridae</taxon>
        <taxon>Pentapetalae</taxon>
        <taxon>rosids</taxon>
        <taxon>fabids</taxon>
        <taxon>Malpighiales</taxon>
        <taxon>Euphorbiaceae</taxon>
        <taxon>Acalyphoideae</taxon>
        <taxon>Acalypheae</taxon>
        <taxon>Ricinus</taxon>
    </lineage>
</organism>
<dbReference type="Proteomes" id="UP000008311">
    <property type="component" value="Unassembled WGS sequence"/>
</dbReference>
<gene>
    <name evidence="1" type="ORF">RCOM_1931640</name>
</gene>
<protein>
    <submittedName>
        <fullName evidence="1">Uncharacterized protein</fullName>
    </submittedName>
</protein>
<dbReference type="InParanoid" id="B9TF48"/>
<dbReference type="AlphaFoldDB" id="B9TF48"/>
<keyword evidence="2" id="KW-1185">Reference proteome</keyword>
<proteinExistence type="predicted"/>
<evidence type="ECO:0000313" key="1">
    <source>
        <dbReference type="EMBL" id="EEF25517.1"/>
    </source>
</evidence>
<accession>B9TF48</accession>
<sequence>MRLVQLIEGDGFVVHGAAGMLQRRDALEQIPGALVIVGGEHAAAAQRVTAVRIAAAIETAAGDRQRFKDGDIAAGHAGVANHERRGGQRTYAAANQIRFRHHTLPWLR</sequence>
<dbReference type="EMBL" id="EQ979511">
    <property type="protein sequence ID" value="EEF25517.1"/>
    <property type="molecule type" value="Genomic_DNA"/>
</dbReference>
<reference evidence="2" key="1">
    <citation type="journal article" date="2010" name="Nat. Biotechnol.">
        <title>Draft genome sequence of the oilseed species Ricinus communis.</title>
        <authorList>
            <person name="Chan A.P."/>
            <person name="Crabtree J."/>
            <person name="Zhao Q."/>
            <person name="Lorenzi H."/>
            <person name="Orvis J."/>
            <person name="Puiu D."/>
            <person name="Melake-Berhan A."/>
            <person name="Jones K.M."/>
            <person name="Redman J."/>
            <person name="Chen G."/>
            <person name="Cahoon E.B."/>
            <person name="Gedil M."/>
            <person name="Stanke M."/>
            <person name="Haas B.J."/>
            <person name="Wortman J.R."/>
            <person name="Fraser-Liggett C.M."/>
            <person name="Ravel J."/>
            <person name="Rabinowicz P.D."/>
        </authorList>
    </citation>
    <scope>NUCLEOTIDE SEQUENCE [LARGE SCALE GENOMIC DNA]</scope>
    <source>
        <strain evidence="2">cv. Hale</strain>
    </source>
</reference>
<evidence type="ECO:0000313" key="2">
    <source>
        <dbReference type="Proteomes" id="UP000008311"/>
    </source>
</evidence>